<dbReference type="OrthoDB" id="9808976at2"/>
<dbReference type="RefSeq" id="WP_004582528.1">
    <property type="nucleotide sequence ID" value="NZ_AP028878.1"/>
</dbReference>
<reference evidence="2 3" key="1">
    <citation type="journal article" date="2013" name="Genome Announc.">
        <title>Genome Sequence of the Polycyclic Aromatic Hydrocarbon-Degrading Bacterium Strain Marinobacter nanhaiticus D15-8WT.</title>
        <authorList>
            <person name="Cui Z."/>
            <person name="Gao W."/>
            <person name="Li Q."/>
            <person name="Xu G."/>
            <person name="Zheng L."/>
        </authorList>
    </citation>
    <scope>NUCLEOTIDE SEQUENCE [LARGE SCALE GENOMIC DNA]</scope>
    <source>
        <strain evidence="2 3">D15-8W</strain>
    </source>
</reference>
<dbReference type="GO" id="GO:0016740">
    <property type="term" value="F:transferase activity"/>
    <property type="evidence" value="ECO:0007669"/>
    <property type="project" value="UniProtKB-KW"/>
</dbReference>
<dbReference type="InterPro" id="IPR016181">
    <property type="entry name" value="Acyl_CoA_acyltransferase"/>
</dbReference>
<proteinExistence type="predicted"/>
<dbReference type="STRING" id="626887.J057_22985"/>
<evidence type="ECO:0000313" key="3">
    <source>
        <dbReference type="Proteomes" id="UP000013165"/>
    </source>
</evidence>
<evidence type="ECO:0000313" key="2">
    <source>
        <dbReference type="EMBL" id="ENO14309.1"/>
    </source>
</evidence>
<sequence>MSLFQSDAWQSAWWDTWGRQYNLTAIRSWAGGRSGLYLSKYFLKGVIPVRSLEFVGCNYRNVRSVRTEYNSLFSMAEDQNEQSLALTRLLSETEWSEAIFSDLLEPSDDISFIYNVANSNGWLIRQAKSDMAWSVDTTGLFKDYLKSLGPNTRLRLYNRRRVLESLGKITIEDLWQQKGGLEKFFELIEGFHKARWGKPAFREKSREFHKRFLERIVLEGGQPLLTVLSCEGVAISLIYNIKYGNRVYNIQSGFKENYHKKLSLGILHLGYAIEDAFRDPEVKVFDMLAGEGKKQNYKQHIATDHYNLVSLMVVRSELLKSLYRIKDSQFKKLVDSSAL</sequence>
<dbReference type="SUPFAM" id="SSF55729">
    <property type="entry name" value="Acyl-CoA N-acyltransferases (Nat)"/>
    <property type="match status" value="1"/>
</dbReference>
<organism evidence="2 3">
    <name type="scientific">Marinobacter nanhaiticus D15-8W</name>
    <dbReference type="NCBI Taxonomy" id="626887"/>
    <lineage>
        <taxon>Bacteria</taxon>
        <taxon>Pseudomonadati</taxon>
        <taxon>Pseudomonadota</taxon>
        <taxon>Gammaproteobacteria</taxon>
        <taxon>Pseudomonadales</taxon>
        <taxon>Marinobacteraceae</taxon>
        <taxon>Marinobacter</taxon>
    </lineage>
</organism>
<keyword evidence="3" id="KW-1185">Reference proteome</keyword>
<dbReference type="Pfam" id="PF13480">
    <property type="entry name" value="Acetyltransf_6"/>
    <property type="match status" value="1"/>
</dbReference>
<dbReference type="PATRIC" id="fig|626887.3.peg.4594"/>
<dbReference type="eggNOG" id="COG5653">
    <property type="taxonomic scope" value="Bacteria"/>
</dbReference>
<feature type="domain" description="BioF2-like acetyltransferase" evidence="1">
    <location>
        <begin position="151"/>
        <end position="298"/>
    </location>
</feature>
<evidence type="ECO:0000259" key="1">
    <source>
        <dbReference type="Pfam" id="PF13480"/>
    </source>
</evidence>
<dbReference type="AlphaFoldDB" id="N6W2G9"/>
<dbReference type="Proteomes" id="UP000013165">
    <property type="component" value="Unassembled WGS sequence"/>
</dbReference>
<name>N6W2G9_9GAMM</name>
<dbReference type="EMBL" id="APLQ01000014">
    <property type="protein sequence ID" value="ENO14309.1"/>
    <property type="molecule type" value="Genomic_DNA"/>
</dbReference>
<keyword evidence="2" id="KW-0808">Transferase</keyword>
<comment type="caution">
    <text evidence="2">The sequence shown here is derived from an EMBL/GenBank/DDBJ whole genome shotgun (WGS) entry which is preliminary data.</text>
</comment>
<dbReference type="HOGENOM" id="CLU_849420_0_0_6"/>
<dbReference type="Gene3D" id="3.40.630.30">
    <property type="match status" value="1"/>
</dbReference>
<gene>
    <name evidence="2" type="ORF">J057_22985</name>
</gene>
<protein>
    <submittedName>
        <fullName evidence="2">GNAT family N-acetyltransferase</fullName>
    </submittedName>
</protein>
<dbReference type="InterPro" id="IPR038740">
    <property type="entry name" value="BioF2-like_GNAT_dom"/>
</dbReference>
<accession>N6W2G9</accession>